<dbReference type="InterPro" id="IPR013325">
    <property type="entry name" value="RNA_pol_sigma_r2"/>
</dbReference>
<evidence type="ECO:0000256" key="2">
    <source>
        <dbReference type="ARBA" id="ARBA00023082"/>
    </source>
</evidence>
<keyword evidence="4" id="KW-0804">Transcription</keyword>
<evidence type="ECO:0000256" key="1">
    <source>
        <dbReference type="ARBA" id="ARBA00023015"/>
    </source>
</evidence>
<reference evidence="6 7" key="1">
    <citation type="submission" date="2018-06" db="EMBL/GenBank/DDBJ databases">
        <title>The draft genome sequences of strains SCU63 and S1.</title>
        <authorList>
            <person name="Gan L."/>
        </authorList>
    </citation>
    <scope>NUCLEOTIDE SEQUENCE [LARGE SCALE GENOMIC DNA]</scope>
    <source>
        <strain evidence="6 7">SCU63</strain>
    </source>
</reference>
<evidence type="ECO:0000313" key="6">
    <source>
        <dbReference type="EMBL" id="RAZ79580.1"/>
    </source>
</evidence>
<dbReference type="AlphaFoldDB" id="A0A365L290"/>
<dbReference type="InterPro" id="IPR013324">
    <property type="entry name" value="RNA_pol_sigma_r3/r4-like"/>
</dbReference>
<dbReference type="SUPFAM" id="SSF88659">
    <property type="entry name" value="Sigma3 and sigma4 domains of RNA polymerase sigma factors"/>
    <property type="match status" value="1"/>
</dbReference>
<dbReference type="NCBIfam" id="TIGR02937">
    <property type="entry name" value="sigma70-ECF"/>
    <property type="match status" value="1"/>
</dbReference>
<dbReference type="GO" id="GO:0003677">
    <property type="term" value="F:DNA binding"/>
    <property type="evidence" value="ECO:0007669"/>
    <property type="project" value="UniProtKB-KW"/>
</dbReference>
<dbReference type="GO" id="GO:0006352">
    <property type="term" value="P:DNA-templated transcription initiation"/>
    <property type="evidence" value="ECO:0007669"/>
    <property type="project" value="InterPro"/>
</dbReference>
<keyword evidence="7" id="KW-1185">Reference proteome</keyword>
<dbReference type="PANTHER" id="PTHR30385">
    <property type="entry name" value="SIGMA FACTOR F FLAGELLAR"/>
    <property type="match status" value="1"/>
</dbReference>
<protein>
    <submittedName>
        <fullName evidence="6">RNA polymerase subunit sigma-24</fullName>
    </submittedName>
</protein>
<accession>A0A365L290</accession>
<organism evidence="6 7">
    <name type="scientific">Planococcus halotolerans</name>
    <dbReference type="NCBI Taxonomy" id="2233542"/>
    <lineage>
        <taxon>Bacteria</taxon>
        <taxon>Bacillati</taxon>
        <taxon>Bacillota</taxon>
        <taxon>Bacilli</taxon>
        <taxon>Bacillales</taxon>
        <taxon>Caryophanaceae</taxon>
        <taxon>Planococcus</taxon>
    </lineage>
</organism>
<keyword evidence="3" id="KW-0238">DNA-binding</keyword>
<gene>
    <name evidence="6" type="ORF">DP120_08220</name>
</gene>
<keyword evidence="1" id="KW-0805">Transcription regulation</keyword>
<evidence type="ECO:0000256" key="4">
    <source>
        <dbReference type="ARBA" id="ARBA00023163"/>
    </source>
</evidence>
<comment type="caution">
    <text evidence="6">The sequence shown here is derived from an EMBL/GenBank/DDBJ whole genome shotgun (WGS) entry which is preliminary data.</text>
</comment>
<dbReference type="Proteomes" id="UP000251002">
    <property type="component" value="Unassembled WGS sequence"/>
</dbReference>
<feature type="domain" description="RNA polymerase sigma-70 region 2" evidence="5">
    <location>
        <begin position="15"/>
        <end position="79"/>
    </location>
</feature>
<evidence type="ECO:0000313" key="7">
    <source>
        <dbReference type="Proteomes" id="UP000251002"/>
    </source>
</evidence>
<dbReference type="InterPro" id="IPR007627">
    <property type="entry name" value="RNA_pol_sigma70_r2"/>
</dbReference>
<evidence type="ECO:0000256" key="3">
    <source>
        <dbReference type="ARBA" id="ARBA00023125"/>
    </source>
</evidence>
<sequence length="167" mass="19624">MEDFIGTDKFKEVEEQYAPMISALIRKVNIYRDFELYRQVGKVALWQAWMRFDGEKGDFTPFAFRTVHGALLDELAREGKYAKLFILSEGGHFDELEAPLREEKLPEWIESIDLKEKERKLLKELFVEDKAVKQLAELYGISVAGMKKKRARLLEKIKDSDSFRNRD</sequence>
<evidence type="ECO:0000259" key="5">
    <source>
        <dbReference type="Pfam" id="PF04542"/>
    </source>
</evidence>
<keyword evidence="2" id="KW-0731">Sigma factor</keyword>
<dbReference type="EMBL" id="QLZR01000002">
    <property type="protein sequence ID" value="RAZ79580.1"/>
    <property type="molecule type" value="Genomic_DNA"/>
</dbReference>
<dbReference type="Pfam" id="PF04542">
    <property type="entry name" value="Sigma70_r2"/>
    <property type="match status" value="1"/>
</dbReference>
<dbReference type="InterPro" id="IPR014284">
    <property type="entry name" value="RNA_pol_sigma-70_dom"/>
</dbReference>
<dbReference type="RefSeq" id="WP_112223147.1">
    <property type="nucleotide sequence ID" value="NZ_CP196859.1"/>
</dbReference>
<dbReference type="GO" id="GO:0016987">
    <property type="term" value="F:sigma factor activity"/>
    <property type="evidence" value="ECO:0007669"/>
    <property type="project" value="UniProtKB-KW"/>
</dbReference>
<name>A0A365L290_9BACL</name>
<dbReference type="SUPFAM" id="SSF88946">
    <property type="entry name" value="Sigma2 domain of RNA polymerase sigma factors"/>
    <property type="match status" value="1"/>
</dbReference>
<proteinExistence type="predicted"/>